<evidence type="ECO:0000256" key="4">
    <source>
        <dbReference type="SAM" id="SignalP"/>
    </source>
</evidence>
<dbReference type="Gene3D" id="3.40.190.10">
    <property type="entry name" value="Periplasmic binding protein-like II"/>
    <property type="match status" value="1"/>
</dbReference>
<dbReference type="InterPro" id="IPR039424">
    <property type="entry name" value="SBP_5"/>
</dbReference>
<evidence type="ECO:0000259" key="5">
    <source>
        <dbReference type="Pfam" id="PF00496"/>
    </source>
</evidence>
<dbReference type="RefSeq" id="WP_243535699.1">
    <property type="nucleotide sequence ID" value="NZ_CP093442.1"/>
</dbReference>
<sequence>MNMKGILALLLSSALTAPAFATAPNASAPKGGNFVINLGGEPPTVHPITSTDAYSRDVQNYVCEGLVTRDSETYDWKPRLAEKWEISKDNKTFTFFLRKNAVFHDGKPVTAEDVKFSFDAIFEPKYEAAHLRPYYEGLAKAEVIDAHTIKFTAKDLYFKNFESAATLTVIPKHVYSDVEKSKKMNRQLICSGPYVLQKFDRGQLITLKKNDKWWGNNDAVYKGTYNFDSITMRFYKDENVQLERAKKGELDYIDLRIEAFMKKTEGAPWGKTVLKHKVQNSAPKSYGFIGWNFRKELFQDKNVRVALAHLLNREEMNKKFRYGMSDLANGAVYIRSEFNPGNKALEFNPKKAQELLGKAGWTDTDKNGVLEKTAGGKKQEFKFTLIYPNKDVEKYWTMYREDLKKAGIDMELKYLEWNSFLKLVDEGNFDAVTMAWGGGSVEPDPKQIWHSSGAVAGGSNFIAYKNPEVDKLIDDARVEPNKAKRIAKLKEVYKKIAEDAPYAFLFNDRYVFYANSSRIGTPGETFKYEIGTDYWWMKPAQ</sequence>
<keyword evidence="2" id="KW-0813">Transport</keyword>
<feature type="signal peptide" evidence="4">
    <location>
        <begin position="1"/>
        <end position="21"/>
    </location>
</feature>
<evidence type="ECO:0000313" key="6">
    <source>
        <dbReference type="EMBL" id="UOF00080.1"/>
    </source>
</evidence>
<dbReference type="PIRSF" id="PIRSF002741">
    <property type="entry name" value="MppA"/>
    <property type="match status" value="1"/>
</dbReference>
<dbReference type="Proteomes" id="UP000830116">
    <property type="component" value="Chromosome"/>
</dbReference>
<evidence type="ECO:0000313" key="7">
    <source>
        <dbReference type="Proteomes" id="UP000830116"/>
    </source>
</evidence>
<dbReference type="InterPro" id="IPR000914">
    <property type="entry name" value="SBP_5_dom"/>
</dbReference>
<gene>
    <name evidence="6" type="ORF">MNR06_10240</name>
</gene>
<organism evidence="6 7">
    <name type="scientific">Bdellovibrio reynosensis</name>
    <dbReference type="NCBI Taxonomy" id="2835041"/>
    <lineage>
        <taxon>Bacteria</taxon>
        <taxon>Pseudomonadati</taxon>
        <taxon>Bdellovibrionota</taxon>
        <taxon>Bdellovibrionia</taxon>
        <taxon>Bdellovibrionales</taxon>
        <taxon>Pseudobdellovibrionaceae</taxon>
        <taxon>Bdellovibrio</taxon>
    </lineage>
</organism>
<evidence type="ECO:0000256" key="2">
    <source>
        <dbReference type="ARBA" id="ARBA00022448"/>
    </source>
</evidence>
<dbReference type="InterPro" id="IPR030678">
    <property type="entry name" value="Peptide/Ni-bd"/>
</dbReference>
<dbReference type="PANTHER" id="PTHR30290:SF9">
    <property type="entry name" value="OLIGOPEPTIDE-BINDING PROTEIN APPA"/>
    <property type="match status" value="1"/>
</dbReference>
<dbReference type="EMBL" id="CP093442">
    <property type="protein sequence ID" value="UOF00080.1"/>
    <property type="molecule type" value="Genomic_DNA"/>
</dbReference>
<comment type="similarity">
    <text evidence="1">Belongs to the bacterial solute-binding protein 5 family.</text>
</comment>
<protein>
    <submittedName>
        <fullName evidence="6">Peptide-binding protein</fullName>
    </submittedName>
</protein>
<dbReference type="CDD" id="cd08514">
    <property type="entry name" value="PBP2_AppA_like"/>
    <property type="match status" value="1"/>
</dbReference>
<dbReference type="SUPFAM" id="SSF53850">
    <property type="entry name" value="Periplasmic binding protein-like II"/>
    <property type="match status" value="1"/>
</dbReference>
<dbReference type="Gene3D" id="3.10.105.10">
    <property type="entry name" value="Dipeptide-binding Protein, Domain 3"/>
    <property type="match status" value="1"/>
</dbReference>
<keyword evidence="3 4" id="KW-0732">Signal</keyword>
<name>A0ABY4C547_9BACT</name>
<dbReference type="PANTHER" id="PTHR30290">
    <property type="entry name" value="PERIPLASMIC BINDING COMPONENT OF ABC TRANSPORTER"/>
    <property type="match status" value="1"/>
</dbReference>
<feature type="domain" description="Solute-binding protein family 5" evidence="5">
    <location>
        <begin position="77"/>
        <end position="450"/>
    </location>
</feature>
<evidence type="ECO:0000256" key="1">
    <source>
        <dbReference type="ARBA" id="ARBA00005695"/>
    </source>
</evidence>
<feature type="chain" id="PRO_5045974962" evidence="4">
    <location>
        <begin position="22"/>
        <end position="541"/>
    </location>
</feature>
<proteinExistence type="inferred from homology"/>
<accession>A0ABY4C547</accession>
<evidence type="ECO:0000256" key="3">
    <source>
        <dbReference type="ARBA" id="ARBA00022729"/>
    </source>
</evidence>
<keyword evidence="7" id="KW-1185">Reference proteome</keyword>
<reference evidence="6" key="1">
    <citation type="submission" date="2022-03" db="EMBL/GenBank/DDBJ databases">
        <title>Genome Identification and Characterization of new species Bdellovibrio reynosense LBG001 sp. nov. from a Mexico soil sample.</title>
        <authorList>
            <person name="Camilli A."/>
            <person name="Ajao Y."/>
            <person name="Guo X."/>
        </authorList>
    </citation>
    <scope>NUCLEOTIDE SEQUENCE</scope>
    <source>
        <strain evidence="6">LBG001</strain>
    </source>
</reference>
<dbReference type="Pfam" id="PF00496">
    <property type="entry name" value="SBP_bac_5"/>
    <property type="match status" value="1"/>
</dbReference>